<evidence type="ECO:0000256" key="1">
    <source>
        <dbReference type="SAM" id="MobiDB-lite"/>
    </source>
</evidence>
<dbReference type="PANTHER" id="PTHR46825">
    <property type="entry name" value="D-ALANYL-D-ALANINE-CARBOXYPEPTIDASE/ENDOPEPTIDASE AMPH"/>
    <property type="match status" value="1"/>
</dbReference>
<evidence type="ECO:0000313" key="4">
    <source>
        <dbReference type="Proteomes" id="UP001595851"/>
    </source>
</evidence>
<reference evidence="4" key="1">
    <citation type="journal article" date="2019" name="Int. J. Syst. Evol. Microbiol.">
        <title>The Global Catalogue of Microorganisms (GCM) 10K type strain sequencing project: providing services to taxonomists for standard genome sequencing and annotation.</title>
        <authorList>
            <consortium name="The Broad Institute Genomics Platform"/>
            <consortium name="The Broad Institute Genome Sequencing Center for Infectious Disease"/>
            <person name="Wu L."/>
            <person name="Ma J."/>
        </authorList>
    </citation>
    <scope>NUCLEOTIDE SEQUENCE [LARGE SCALE GENOMIC DNA]</scope>
    <source>
        <strain evidence="4">TBRC 1276</strain>
    </source>
</reference>
<evidence type="ECO:0000313" key="3">
    <source>
        <dbReference type="EMBL" id="MFC4008377.1"/>
    </source>
</evidence>
<dbReference type="EC" id="3.-.-.-" evidence="3"/>
<feature type="region of interest" description="Disordered" evidence="1">
    <location>
        <begin position="454"/>
        <end position="501"/>
    </location>
</feature>
<gene>
    <name evidence="3" type="ORF">ACFOY2_14190</name>
</gene>
<comment type="caution">
    <text evidence="3">The sequence shown here is derived from an EMBL/GenBank/DDBJ whole genome shotgun (WGS) entry which is preliminary data.</text>
</comment>
<dbReference type="Pfam" id="PF00144">
    <property type="entry name" value="Beta-lactamase"/>
    <property type="match status" value="1"/>
</dbReference>
<dbReference type="GO" id="GO:0016787">
    <property type="term" value="F:hydrolase activity"/>
    <property type="evidence" value="ECO:0007669"/>
    <property type="project" value="UniProtKB-KW"/>
</dbReference>
<keyword evidence="3" id="KW-0378">Hydrolase</keyword>
<name>A0ABV8G6R2_9ACTN</name>
<evidence type="ECO:0000259" key="2">
    <source>
        <dbReference type="Pfam" id="PF00144"/>
    </source>
</evidence>
<dbReference type="PANTHER" id="PTHR46825:SF9">
    <property type="entry name" value="BETA-LACTAMASE-RELATED DOMAIN-CONTAINING PROTEIN"/>
    <property type="match status" value="1"/>
</dbReference>
<dbReference type="InterPro" id="IPR050491">
    <property type="entry name" value="AmpC-like"/>
</dbReference>
<keyword evidence="4" id="KW-1185">Reference proteome</keyword>
<feature type="domain" description="Beta-lactamase-related" evidence="2">
    <location>
        <begin position="11"/>
        <end position="350"/>
    </location>
</feature>
<dbReference type="InterPro" id="IPR001466">
    <property type="entry name" value="Beta-lactam-related"/>
</dbReference>
<dbReference type="Proteomes" id="UP001595851">
    <property type="component" value="Unassembled WGS sequence"/>
</dbReference>
<dbReference type="InterPro" id="IPR012338">
    <property type="entry name" value="Beta-lactam/transpept-like"/>
</dbReference>
<sequence>MNIDSLAEALDGLVPEIMDHCGTPGLSIAVGVGREVALTRAYGLADLATGRPMTTDTVGPTGSDAKPYTGVAAMQLVERGLIGLDVPVNDHLDGLRIDNPHGPRPITLRDLLTHHSGLGTSMGNWDRVPPAPLGEHLRRVFAAGRSDAYGGAVLPFWAGPVGAGYQYSNLGIAVVGLLVEQLNPDRVPFSEWVRRHVFAPLAMDSTCFPPAQHPDFVPAELLQRRSVGYATLPGFRFPLPALYPGDYPAGSALTTPGDHARFILALLNGGHLDSGAILRPDTAQQMITPQAAGGDRLGQRAKTSVGLVFNVFDEHIGHGGEYLWGWSHFTRGWPGHGVSLVISANQYDLGDFGLSERPSHLAARLVAETVTAWVRGLDPRPRHTPAAARGYLAGMLIGDRLTTRLGIPTPPSAEEIAHIARTAIVDVPWEAEVFRQAVPQVRLPAARDDTAATAFSGTAATPRNTATALSGTAAPPGDTATGLNESPATASGRAATAVSPRDTAALRDKAAAVLGEGVAAVLRELPAHQLALVRRQLGVPGFGAMAGVDG</sequence>
<dbReference type="Gene3D" id="3.40.710.10">
    <property type="entry name" value="DD-peptidase/beta-lactamase superfamily"/>
    <property type="match status" value="1"/>
</dbReference>
<dbReference type="SUPFAM" id="SSF56601">
    <property type="entry name" value="beta-lactamase/transpeptidase-like"/>
    <property type="match status" value="1"/>
</dbReference>
<organism evidence="3 4">
    <name type="scientific">Nonomuraea purpurea</name>
    <dbReference type="NCBI Taxonomy" id="1849276"/>
    <lineage>
        <taxon>Bacteria</taxon>
        <taxon>Bacillati</taxon>
        <taxon>Actinomycetota</taxon>
        <taxon>Actinomycetes</taxon>
        <taxon>Streptosporangiales</taxon>
        <taxon>Streptosporangiaceae</taxon>
        <taxon>Nonomuraea</taxon>
    </lineage>
</organism>
<dbReference type="RefSeq" id="WP_379528443.1">
    <property type="nucleotide sequence ID" value="NZ_JBHSBI010000006.1"/>
</dbReference>
<proteinExistence type="predicted"/>
<accession>A0ABV8G6R2</accession>
<protein>
    <submittedName>
        <fullName evidence="3">Serine hydrolase domain-containing protein</fullName>
        <ecNumber evidence="3">3.-.-.-</ecNumber>
    </submittedName>
</protein>
<dbReference type="EMBL" id="JBHSBI010000006">
    <property type="protein sequence ID" value="MFC4008377.1"/>
    <property type="molecule type" value="Genomic_DNA"/>
</dbReference>